<protein>
    <recommendedName>
        <fullName evidence="2">Lipoprotein</fullName>
    </recommendedName>
</protein>
<accession>A0AB39HNQ3</accession>
<evidence type="ECO:0008006" key="2">
    <source>
        <dbReference type="Google" id="ProtNLM"/>
    </source>
</evidence>
<sequence>MKKVLFLLIAIMLVGCTNDSDESIDKNKDDIDDEEVVNVEDDESKASTERSQLPFDINEFNELYDKRLEEYVSEEDRTEILADKEQISIAFGHVNEVAAVLYTIDELIDGNELDTYGRQFVQELIDASFYIDETTIAGLEIQINAIDMENVSISVFNGDVDNNASKITINDSKEDLEGEPLPFDIEEFSNHYYEIIELFDDFSDSERLFIKEDSIALISGHMIEAQALLNVLSKLTEDEAINILTEEFLNDIVQDGFYINELKTSEMDININAIEISSVTLIIKGESE</sequence>
<dbReference type="EMBL" id="CP162599">
    <property type="protein sequence ID" value="XDK31656.1"/>
    <property type="molecule type" value="Genomic_DNA"/>
</dbReference>
<reference evidence="1" key="1">
    <citation type="submission" date="2024-07" db="EMBL/GenBank/DDBJ databases">
        <title>Halotolerant mesophilic bacterium Ornithinibacillus sp. 4-3, sp. nov., isolated from soil.</title>
        <authorList>
            <person name="Sidarenka A.V."/>
            <person name="Guliayeva D.E."/>
            <person name="Leanovich S.I."/>
            <person name="Hileuskaya K.S."/>
            <person name="Akhremchuk A.E."/>
            <person name="Sikolenko M.A."/>
            <person name="Valentovich L.N."/>
        </authorList>
    </citation>
    <scope>NUCLEOTIDE SEQUENCE</scope>
    <source>
        <strain evidence="1">4-3</strain>
    </source>
</reference>
<gene>
    <name evidence="1" type="ORF">AB4Y30_11525</name>
</gene>
<organism evidence="1">
    <name type="scientific">Ornithinibacillus sp. 4-3</name>
    <dbReference type="NCBI Taxonomy" id="3231488"/>
    <lineage>
        <taxon>Bacteria</taxon>
        <taxon>Bacillati</taxon>
        <taxon>Bacillota</taxon>
        <taxon>Bacilli</taxon>
        <taxon>Bacillales</taxon>
        <taxon>Bacillaceae</taxon>
        <taxon>Ornithinibacillus</taxon>
    </lineage>
</organism>
<evidence type="ECO:0000313" key="1">
    <source>
        <dbReference type="EMBL" id="XDK31656.1"/>
    </source>
</evidence>
<dbReference type="PROSITE" id="PS51257">
    <property type="entry name" value="PROKAR_LIPOPROTEIN"/>
    <property type="match status" value="1"/>
</dbReference>
<name>A0AB39HNQ3_9BACI</name>
<dbReference type="RefSeq" id="WP_368652382.1">
    <property type="nucleotide sequence ID" value="NZ_CP162599.1"/>
</dbReference>
<proteinExistence type="predicted"/>
<dbReference type="AlphaFoldDB" id="A0AB39HNQ3"/>